<reference evidence="2" key="1">
    <citation type="submission" date="2016-10" db="EMBL/GenBank/DDBJ databases">
        <authorList>
            <person name="Varghese N."/>
            <person name="Submissions S."/>
        </authorList>
    </citation>
    <scope>NUCLEOTIDE SEQUENCE [LARGE SCALE GENOMIC DNA]</scope>
    <source>
        <strain evidence="2">DSM 19684</strain>
    </source>
</reference>
<evidence type="ECO:0000313" key="2">
    <source>
        <dbReference type="Proteomes" id="UP000199203"/>
    </source>
</evidence>
<organism evidence="1 2">
    <name type="scientific">Epilithonimonas hungarica</name>
    <dbReference type="NCBI Taxonomy" id="454006"/>
    <lineage>
        <taxon>Bacteria</taxon>
        <taxon>Pseudomonadati</taxon>
        <taxon>Bacteroidota</taxon>
        <taxon>Flavobacteriia</taxon>
        <taxon>Flavobacteriales</taxon>
        <taxon>Weeksellaceae</taxon>
        <taxon>Chryseobacterium group</taxon>
        <taxon>Epilithonimonas</taxon>
    </lineage>
</organism>
<evidence type="ECO:0000313" key="1">
    <source>
        <dbReference type="EMBL" id="SDE94694.1"/>
    </source>
</evidence>
<gene>
    <name evidence="1" type="ORF">SAMN05421825_0666</name>
</gene>
<name>A0A1G7H305_9FLAO</name>
<dbReference type="STRING" id="454006.SAMN05421825_0666"/>
<dbReference type="EMBL" id="FNBH01000001">
    <property type="protein sequence ID" value="SDE94694.1"/>
    <property type="molecule type" value="Genomic_DNA"/>
</dbReference>
<keyword evidence="2" id="KW-1185">Reference proteome</keyword>
<accession>A0A1G7H305</accession>
<proteinExistence type="predicted"/>
<protein>
    <submittedName>
        <fullName evidence="1">Uncharacterized protein</fullName>
    </submittedName>
</protein>
<dbReference type="Proteomes" id="UP000199203">
    <property type="component" value="Unassembled WGS sequence"/>
</dbReference>
<dbReference type="AlphaFoldDB" id="A0A1G7H305"/>
<sequence length="92" mass="10947">MNKRAKTQMMKKNHKCNLKCSEDHFAFTIQFSLQKSYNFSNLQIKKISFNKKNKYLFKKFAEINISSLFLSKNQSTNFNLYKKSIIITISHL</sequence>